<proteinExistence type="predicted"/>
<protein>
    <submittedName>
        <fullName evidence="3">Uncharacterized protein</fullName>
    </submittedName>
</protein>
<evidence type="ECO:0000313" key="3">
    <source>
        <dbReference type="EMBL" id="CAL1537039.1"/>
    </source>
</evidence>
<evidence type="ECO:0000256" key="2">
    <source>
        <dbReference type="SAM" id="Phobius"/>
    </source>
</evidence>
<accession>A0AAV2HSU8</accession>
<feature type="compositionally biased region" description="Basic residues" evidence="1">
    <location>
        <begin position="635"/>
        <end position="644"/>
    </location>
</feature>
<keyword evidence="2" id="KW-0812">Transmembrane</keyword>
<dbReference type="AlphaFoldDB" id="A0AAV2HSU8"/>
<keyword evidence="4" id="KW-1185">Reference proteome</keyword>
<feature type="region of interest" description="Disordered" evidence="1">
    <location>
        <begin position="608"/>
        <end position="644"/>
    </location>
</feature>
<feature type="transmembrane region" description="Helical" evidence="2">
    <location>
        <begin position="560"/>
        <end position="584"/>
    </location>
</feature>
<keyword evidence="2" id="KW-1133">Transmembrane helix</keyword>
<gene>
    <name evidence="3" type="ORF">GSLYS_00010952001</name>
</gene>
<organism evidence="3 4">
    <name type="scientific">Lymnaea stagnalis</name>
    <name type="common">Great pond snail</name>
    <name type="synonym">Helix stagnalis</name>
    <dbReference type="NCBI Taxonomy" id="6523"/>
    <lineage>
        <taxon>Eukaryota</taxon>
        <taxon>Metazoa</taxon>
        <taxon>Spiralia</taxon>
        <taxon>Lophotrochozoa</taxon>
        <taxon>Mollusca</taxon>
        <taxon>Gastropoda</taxon>
        <taxon>Heterobranchia</taxon>
        <taxon>Euthyneura</taxon>
        <taxon>Panpulmonata</taxon>
        <taxon>Hygrophila</taxon>
        <taxon>Lymnaeoidea</taxon>
        <taxon>Lymnaeidae</taxon>
        <taxon>Lymnaea</taxon>
    </lineage>
</organism>
<evidence type="ECO:0000256" key="1">
    <source>
        <dbReference type="SAM" id="MobiDB-lite"/>
    </source>
</evidence>
<keyword evidence="2" id="KW-0472">Membrane</keyword>
<comment type="caution">
    <text evidence="3">The sequence shown here is derived from an EMBL/GenBank/DDBJ whole genome shotgun (WGS) entry which is preliminary data.</text>
</comment>
<dbReference type="Proteomes" id="UP001497497">
    <property type="component" value="Unassembled WGS sequence"/>
</dbReference>
<evidence type="ECO:0000313" key="4">
    <source>
        <dbReference type="Proteomes" id="UP001497497"/>
    </source>
</evidence>
<name>A0AAV2HSU8_LYMST</name>
<dbReference type="EMBL" id="CAXITT010000246">
    <property type="protein sequence ID" value="CAL1537039.1"/>
    <property type="molecule type" value="Genomic_DNA"/>
</dbReference>
<sequence>MKMIDILAFKKIFFIYKMNIFFFLSLVALYLELFPAQAVITFLDISKSANINQHSLTLGCNVSETPSNVAISRKHPSPTIRVKKFNPNKATFLYERFELKNENCSNMAGQYECMATYDHKVVETKTLNVFRDDCQLILCDAKLDNSVTYANVDDDVNLTTCVWGASEEIHLELFYNQDRHSLKYTIFHHHNTTTKYRNITVQIMKLSSSSFGLNKMKIKPDKYANQSIVINFQILEKGQFALCDKKTNNSVISVTKESAMADFCVMSKEGIDKISINEQVLFDKVLISSDKYKLVNTSKGSKTTFKLHFLKPLQESNQHFKVHIFSKTKTRLEYRFSLIFLKDHPALCDGTSTNTDIFAKTNKATTEICVKPGDNISNITINDFKIFDHGLIQSSQYTLSNRTEDDKIYFTIEILNLTMSSPVKYVVKIETTSSLQLMLQFNIKMNSVNEITPNCFTTANATSLHVVNNTVNIYLCENETVTISNLKVNDRPINDTLSEYTIKNKTVGDNTQVVVEFSNLKNGIDRNVSFGVIKLSGQNIGYFFNLPFHNEVSKASRNTIYSWFLLPILGIVIFLVIIALIVYLKFKSKKRRQRYGQAYDNVTYKSSESMIRPGPLPSYRGSSSAAGRDSNRTKVPPRNRPLRK</sequence>
<reference evidence="3 4" key="1">
    <citation type="submission" date="2024-04" db="EMBL/GenBank/DDBJ databases">
        <authorList>
            <consortium name="Genoscope - CEA"/>
            <person name="William W."/>
        </authorList>
    </citation>
    <scope>NUCLEOTIDE SEQUENCE [LARGE SCALE GENOMIC DNA]</scope>
</reference>